<evidence type="ECO:0000256" key="1">
    <source>
        <dbReference type="SAM" id="MobiDB-lite"/>
    </source>
</evidence>
<evidence type="ECO:0000313" key="2">
    <source>
        <dbReference type="EMBL" id="EDK46518.1"/>
    </source>
</evidence>
<organism evidence="2 3">
    <name type="scientific">Lodderomyces elongisporus (strain ATCC 11503 / CBS 2605 / JCM 1781 / NBRC 1676 / NRRL YB-4239)</name>
    <name type="common">Yeast</name>
    <name type="synonym">Saccharomyces elongisporus</name>
    <dbReference type="NCBI Taxonomy" id="379508"/>
    <lineage>
        <taxon>Eukaryota</taxon>
        <taxon>Fungi</taxon>
        <taxon>Dikarya</taxon>
        <taxon>Ascomycota</taxon>
        <taxon>Saccharomycotina</taxon>
        <taxon>Pichiomycetes</taxon>
        <taxon>Debaryomycetaceae</taxon>
        <taxon>Candida/Lodderomyces clade</taxon>
        <taxon>Lodderomyces</taxon>
    </lineage>
</organism>
<feature type="region of interest" description="Disordered" evidence="1">
    <location>
        <begin position="122"/>
        <end position="149"/>
    </location>
</feature>
<keyword evidence="3" id="KW-1185">Reference proteome</keyword>
<dbReference type="HOGENOM" id="CLU_077705_0_0_1"/>
<dbReference type="InParanoid" id="A5E510"/>
<gene>
    <name evidence="2" type="ORF">LELG_04699</name>
</gene>
<dbReference type="GeneID" id="5230988"/>
<dbReference type="OMA" id="EDIEHDN"/>
<evidence type="ECO:0000313" key="3">
    <source>
        <dbReference type="Proteomes" id="UP000001996"/>
    </source>
</evidence>
<dbReference type="RefSeq" id="XP_001523886.1">
    <property type="nucleotide sequence ID" value="XM_001523836.1"/>
</dbReference>
<proteinExistence type="predicted"/>
<reference evidence="2 3" key="1">
    <citation type="journal article" date="2009" name="Nature">
        <title>Evolution of pathogenicity and sexual reproduction in eight Candida genomes.</title>
        <authorList>
            <person name="Butler G."/>
            <person name="Rasmussen M.D."/>
            <person name="Lin M.F."/>
            <person name="Santos M.A."/>
            <person name="Sakthikumar S."/>
            <person name="Munro C.A."/>
            <person name="Rheinbay E."/>
            <person name="Grabherr M."/>
            <person name="Forche A."/>
            <person name="Reedy J.L."/>
            <person name="Agrafioti I."/>
            <person name="Arnaud M.B."/>
            <person name="Bates S."/>
            <person name="Brown A.J."/>
            <person name="Brunke S."/>
            <person name="Costanzo M.C."/>
            <person name="Fitzpatrick D.A."/>
            <person name="de Groot P.W."/>
            <person name="Harris D."/>
            <person name="Hoyer L.L."/>
            <person name="Hube B."/>
            <person name="Klis F.M."/>
            <person name="Kodira C."/>
            <person name="Lennard N."/>
            <person name="Logue M.E."/>
            <person name="Martin R."/>
            <person name="Neiman A.M."/>
            <person name="Nikolaou E."/>
            <person name="Quail M.A."/>
            <person name="Quinn J."/>
            <person name="Santos M.C."/>
            <person name="Schmitzberger F.F."/>
            <person name="Sherlock G."/>
            <person name="Shah P."/>
            <person name="Silverstein K.A."/>
            <person name="Skrzypek M.S."/>
            <person name="Soll D."/>
            <person name="Staggs R."/>
            <person name="Stansfield I."/>
            <person name="Stumpf M.P."/>
            <person name="Sudbery P.E."/>
            <person name="Srikantha T."/>
            <person name="Zeng Q."/>
            <person name="Berman J."/>
            <person name="Berriman M."/>
            <person name="Heitman J."/>
            <person name="Gow N.A."/>
            <person name="Lorenz M.C."/>
            <person name="Birren B.W."/>
            <person name="Kellis M."/>
            <person name="Cuomo C.A."/>
        </authorList>
    </citation>
    <scope>NUCLEOTIDE SEQUENCE [LARGE SCALE GENOMIC DNA]</scope>
    <source>
        <strain evidence="3">ATCC 11503 / BCRC 21390 / CBS 2605 / JCM 1781 / NBRC 1676 / NRRL YB-4239</strain>
    </source>
</reference>
<name>A5E510_LODEL</name>
<dbReference type="AlphaFoldDB" id="A5E510"/>
<feature type="region of interest" description="Disordered" evidence="1">
    <location>
        <begin position="181"/>
        <end position="204"/>
    </location>
</feature>
<dbReference type="KEGG" id="lel:PVL30_005428"/>
<dbReference type="STRING" id="379508.A5E510"/>
<dbReference type="VEuPathDB" id="FungiDB:LELG_04699"/>
<sequence>MFKQSIKSVSSKQIRFSAATRSLHCTRVVLAKGDSSTIDSYRLPSQTSINEWEFKYDFIPKTTPKVPPVTKEAVKQDIAQEKAKSIEREMFAKESNSSIKVEANDARVVHGGEAVDSVHELNEDRGNAQPIDSSIGNPKVKGSKPKKAANHDKYVQSSINPNINNADVVNLGGQAIDHKTESVDKQTPVVHDIEHDNLHHQGRK</sequence>
<dbReference type="OrthoDB" id="4084695at2759"/>
<dbReference type="eggNOG" id="ENOG502T41C">
    <property type="taxonomic scope" value="Eukaryota"/>
</dbReference>
<accession>A5E510</accession>
<protein>
    <submittedName>
        <fullName evidence="2">Uncharacterized protein</fullName>
    </submittedName>
</protein>
<dbReference type="EMBL" id="CH981530">
    <property type="protein sequence ID" value="EDK46518.1"/>
    <property type="molecule type" value="Genomic_DNA"/>
</dbReference>
<dbReference type="Proteomes" id="UP000001996">
    <property type="component" value="Unassembled WGS sequence"/>
</dbReference>
<feature type="compositionally biased region" description="Basic and acidic residues" evidence="1">
    <location>
        <begin position="191"/>
        <end position="204"/>
    </location>
</feature>